<reference evidence="2 3" key="1">
    <citation type="journal article" date="2017" name="BMC Genomics">
        <title>Genome sequencing of 39 Akkermansia muciniphila isolates reveals its population structure, genomic and functional diverisity, and global distribution in mammalian gut microbiotas.</title>
        <authorList>
            <person name="Guo X."/>
            <person name="Li S."/>
            <person name="Zhang J."/>
            <person name="Wu F."/>
            <person name="Li X."/>
            <person name="Wu D."/>
            <person name="Zhang M."/>
            <person name="Ou Z."/>
            <person name="Jie Z."/>
            <person name="Yan Q."/>
            <person name="Li P."/>
            <person name="Yi J."/>
            <person name="Peng Y."/>
        </authorList>
    </citation>
    <scope>NUCLEOTIDE SEQUENCE [LARGE SCALE GENOMIC DNA]</scope>
    <source>
        <strain evidence="2 3">GP24</strain>
    </source>
</reference>
<feature type="region of interest" description="Disordered" evidence="1">
    <location>
        <begin position="543"/>
        <end position="590"/>
    </location>
</feature>
<name>A0A2N8HDS7_9BACT</name>
<proteinExistence type="predicted"/>
<sequence>MFYCKKQIFNNSMTASSSTSALRCAFLLTPGEILEAAEELHRLGYQAEPYPTTQDVSPLRDTVPPAELDYFLPAWRDHNTPYVRSLRSSFARLLTDPRWQGDDFIIFGESDAAPMTEAAALRRALERELAAHPETDLLRLFHHKTVAPGEPPASPAQFLFSPYLTASRTKCSLYVWGTHALVVPAASREKVARLFLNNILPIDNALEMAASRGELNIRVAEHNHFYQQPRTHSADKTVSYAWRRRKIAIGLCVRNLMHLDRLAAWFLAEPYAESHLFIAVKGMTEPVFRNLVEARWHSAIQAGRMTLRLFPEKNPVSDVLDAFRGSDAEHYDLFLMLRESDAPAPGFMETLNAFHSSIPENYSGYYQGTAWELAADGTPVRKDDACGQGTCFSLTRETFLALRELEGAPEPEPCGDGEQDLLFRLVTRYGRKNMAPFLGRELPGHFLIYPCASQPGKCHSLQKARQASRQYFRHEEKLWEHVLELRHPGWCDHFHLLGKEGCRAANGDRASIQEFTDRQLCVKWDKWGVECFVRESDGGFRMKQDAASEAKPSPTPETAPAPILSPGTHPTAIPAGKRNGDKPATLPPLPELSAERRGVCTLARQETTPEELREWITFHLKTGASVVAVYLPEERKENSAETDAGREAHKMKQYLDSLAEKYGADRVWIRPWNGDIPVSQLLESNALAAQAEERMRREGGTLSACLFSEPEKTEEPST</sequence>
<protein>
    <submittedName>
        <fullName evidence="2">Uncharacterized protein</fullName>
    </submittedName>
</protein>
<evidence type="ECO:0000256" key="1">
    <source>
        <dbReference type="SAM" id="MobiDB-lite"/>
    </source>
</evidence>
<organism evidence="2 3">
    <name type="scientific">Akkermansia muciniphila</name>
    <dbReference type="NCBI Taxonomy" id="239935"/>
    <lineage>
        <taxon>Bacteria</taxon>
        <taxon>Pseudomonadati</taxon>
        <taxon>Verrucomicrobiota</taxon>
        <taxon>Verrucomicrobiia</taxon>
        <taxon>Verrucomicrobiales</taxon>
        <taxon>Akkermansiaceae</taxon>
        <taxon>Akkermansia</taxon>
    </lineage>
</organism>
<comment type="caution">
    <text evidence="2">The sequence shown here is derived from an EMBL/GenBank/DDBJ whole genome shotgun (WGS) entry which is preliminary data.</text>
</comment>
<dbReference type="AlphaFoldDB" id="A0A2N8HDS7"/>
<evidence type="ECO:0000313" key="2">
    <source>
        <dbReference type="EMBL" id="PNC18114.1"/>
    </source>
</evidence>
<dbReference type="Proteomes" id="UP000236000">
    <property type="component" value="Unassembled WGS sequence"/>
</dbReference>
<dbReference type="EMBL" id="PJKA01000010">
    <property type="protein sequence ID" value="PNC18114.1"/>
    <property type="molecule type" value="Genomic_DNA"/>
</dbReference>
<accession>A0A2N8HDS7</accession>
<gene>
    <name evidence="2" type="ORF">CXU22_05615</name>
</gene>
<evidence type="ECO:0000313" key="3">
    <source>
        <dbReference type="Proteomes" id="UP000236000"/>
    </source>
</evidence>